<sequence>MKKSIFGALAIASLTFAACNNSGTTSKEGQSTADSGATAQTPAATDEKAVTEITPQFTDIDSKVAASLNTVIDQYLAIKNGLAADNAEETAKAGKAMAAALAGVDASLLTTAQQPVFAENKDELKEHAEHISENAGNIHHQREHFVDMSEDVYALVKAFGGGRPLYRDFCPMANEDKGARWLSEVKDIKNPYFGSKMLTCGSVEEVIK</sequence>
<organism evidence="4 5">
    <name type="scientific">Chitinophaga caseinilytica</name>
    <dbReference type="NCBI Taxonomy" id="2267521"/>
    <lineage>
        <taxon>Bacteria</taxon>
        <taxon>Pseudomonadati</taxon>
        <taxon>Bacteroidota</taxon>
        <taxon>Chitinophagia</taxon>
        <taxon>Chitinophagales</taxon>
        <taxon>Chitinophagaceae</taxon>
        <taxon>Chitinophaga</taxon>
    </lineage>
</organism>
<feature type="chain" id="PRO_5045781772" evidence="2">
    <location>
        <begin position="18"/>
        <end position="208"/>
    </location>
</feature>
<proteinExistence type="predicted"/>
<evidence type="ECO:0000259" key="3">
    <source>
        <dbReference type="Pfam" id="PF11827"/>
    </source>
</evidence>
<keyword evidence="5" id="KW-1185">Reference proteome</keyword>
<name>A0ABZ2YZT3_9BACT</name>
<feature type="compositionally biased region" description="Polar residues" evidence="1">
    <location>
        <begin position="23"/>
        <end position="43"/>
    </location>
</feature>
<evidence type="ECO:0000256" key="1">
    <source>
        <dbReference type="SAM" id="MobiDB-lite"/>
    </source>
</evidence>
<feature type="domain" description="DUF3347" evidence="3">
    <location>
        <begin position="71"/>
        <end position="160"/>
    </location>
</feature>
<gene>
    <name evidence="4" type="ORF">WJU22_20985</name>
</gene>
<dbReference type="Proteomes" id="UP001449657">
    <property type="component" value="Chromosome"/>
</dbReference>
<dbReference type="Pfam" id="PF11827">
    <property type="entry name" value="DUF3347"/>
    <property type="match status" value="1"/>
</dbReference>
<reference evidence="4 5" key="1">
    <citation type="submission" date="2024-03" db="EMBL/GenBank/DDBJ databases">
        <title>Chitinophaga caseinilytica sp. nov., a casein hydrolysing bacterium isolated from forest soil.</title>
        <authorList>
            <person name="Lee D.S."/>
            <person name="Han D.M."/>
            <person name="Baek J.H."/>
            <person name="Choi D.G."/>
            <person name="Jeon J.H."/>
            <person name="Jeon C.O."/>
        </authorList>
    </citation>
    <scope>NUCLEOTIDE SEQUENCE [LARGE SCALE GENOMIC DNA]</scope>
    <source>
        <strain evidence="4 5">KACC 19118</strain>
    </source>
</reference>
<dbReference type="PROSITE" id="PS51257">
    <property type="entry name" value="PROKAR_LIPOPROTEIN"/>
    <property type="match status" value="1"/>
</dbReference>
<keyword evidence="2" id="KW-0732">Signal</keyword>
<dbReference type="RefSeq" id="WP_341840129.1">
    <property type="nucleotide sequence ID" value="NZ_CP149792.1"/>
</dbReference>
<evidence type="ECO:0000256" key="2">
    <source>
        <dbReference type="SAM" id="SignalP"/>
    </source>
</evidence>
<feature type="signal peptide" evidence="2">
    <location>
        <begin position="1"/>
        <end position="17"/>
    </location>
</feature>
<dbReference type="EMBL" id="CP150096">
    <property type="protein sequence ID" value="WZN45377.1"/>
    <property type="molecule type" value="Genomic_DNA"/>
</dbReference>
<evidence type="ECO:0000313" key="4">
    <source>
        <dbReference type="EMBL" id="WZN45377.1"/>
    </source>
</evidence>
<dbReference type="InterPro" id="IPR021782">
    <property type="entry name" value="DUF3347"/>
</dbReference>
<protein>
    <submittedName>
        <fullName evidence="4">DUF3347 domain-containing protein</fullName>
    </submittedName>
</protein>
<evidence type="ECO:0000313" key="5">
    <source>
        <dbReference type="Proteomes" id="UP001449657"/>
    </source>
</evidence>
<accession>A0ABZ2YZT3</accession>
<feature type="region of interest" description="Disordered" evidence="1">
    <location>
        <begin position="23"/>
        <end position="48"/>
    </location>
</feature>